<dbReference type="KEGG" id="ela:UCREL1_2708"/>
<dbReference type="OrthoDB" id="4635302at2759"/>
<dbReference type="SUPFAM" id="SSF56112">
    <property type="entry name" value="Protein kinase-like (PK-like)"/>
    <property type="match status" value="1"/>
</dbReference>
<sequence>MASAGPAGGGAAAAAAAADAAAALAAYNQLGANAQEIMTYFTQQHRFRFIRSLHSAGGGALLCDEFAPPAGNNQPQFLRKLVIKQPLTNFRDTDIAYEITILDQLRGSEHIAQIVTYVDVNAANRNANSALRRPYFVMQFSPGGTLRQWVGPAHTEDVLWSIFLCYNVVVDEFMPQDFEHSIAPLIKMIDFGEANIDPNAADAVRENIYNIGIIMLSLAAQYDFSQDVLQAFQRPVTAAMIRTGNRGPPPTRTVNSNASWAFLTNPDYSDDFRELVALCLAVNVLERPSLSSLLALCTAKIYGVSTRRSALSMLMFNAAV</sequence>
<protein>
    <recommendedName>
        <fullName evidence="3">Protein kinase domain-containing protein</fullName>
    </recommendedName>
</protein>
<keyword evidence="2" id="KW-1185">Reference proteome</keyword>
<dbReference type="Gene3D" id="1.10.510.10">
    <property type="entry name" value="Transferase(Phosphotransferase) domain 1"/>
    <property type="match status" value="1"/>
</dbReference>
<evidence type="ECO:0000313" key="1">
    <source>
        <dbReference type="EMBL" id="EMR70261.1"/>
    </source>
</evidence>
<dbReference type="AlphaFoldDB" id="M7TK01"/>
<gene>
    <name evidence="1" type="ORF">UCREL1_2708</name>
</gene>
<organism evidence="1 2">
    <name type="scientific">Eutypa lata (strain UCR-EL1)</name>
    <name type="common">Grapevine dieback disease fungus</name>
    <name type="synonym">Eutypa armeniacae</name>
    <dbReference type="NCBI Taxonomy" id="1287681"/>
    <lineage>
        <taxon>Eukaryota</taxon>
        <taxon>Fungi</taxon>
        <taxon>Dikarya</taxon>
        <taxon>Ascomycota</taxon>
        <taxon>Pezizomycotina</taxon>
        <taxon>Sordariomycetes</taxon>
        <taxon>Xylariomycetidae</taxon>
        <taxon>Xylariales</taxon>
        <taxon>Diatrypaceae</taxon>
        <taxon>Eutypa</taxon>
    </lineage>
</organism>
<proteinExistence type="predicted"/>
<dbReference type="HOGENOM" id="CLU_868870_0_0_1"/>
<name>M7TK01_EUTLA</name>
<evidence type="ECO:0000313" key="2">
    <source>
        <dbReference type="Proteomes" id="UP000012174"/>
    </source>
</evidence>
<dbReference type="InterPro" id="IPR011009">
    <property type="entry name" value="Kinase-like_dom_sf"/>
</dbReference>
<dbReference type="Proteomes" id="UP000012174">
    <property type="component" value="Unassembled WGS sequence"/>
</dbReference>
<evidence type="ECO:0008006" key="3">
    <source>
        <dbReference type="Google" id="ProtNLM"/>
    </source>
</evidence>
<dbReference type="EMBL" id="KB705900">
    <property type="protein sequence ID" value="EMR70261.1"/>
    <property type="molecule type" value="Genomic_DNA"/>
</dbReference>
<accession>M7TK01</accession>
<reference evidence="2" key="1">
    <citation type="journal article" date="2013" name="Genome Announc.">
        <title>Draft genome sequence of the grapevine dieback fungus Eutypa lata UCR-EL1.</title>
        <authorList>
            <person name="Blanco-Ulate B."/>
            <person name="Rolshausen P.E."/>
            <person name="Cantu D."/>
        </authorList>
    </citation>
    <scope>NUCLEOTIDE SEQUENCE [LARGE SCALE GENOMIC DNA]</scope>
    <source>
        <strain evidence="2">UCR-EL1</strain>
    </source>
</reference>